<accession>A0A4Z1E9E5</accession>
<dbReference type="Proteomes" id="UP000297318">
    <property type="component" value="Unassembled WGS sequence"/>
</dbReference>
<dbReference type="InterPro" id="IPR001279">
    <property type="entry name" value="Metallo-B-lactamas"/>
</dbReference>
<sequence length="263" mass="27067">MVGCSGSMPGPASAASSYLVQADGVAADGDTDAGAARPWNVLLDLGSGAFGPLQTLTAPNRLDAVLLSHLHPDHCADVTALAVWLRYGPGSPGPRVVVVGPEGTGQRLAELSIMTAQEIAETFDVRTVRDGETLTIGPLVVTAHEVRHPVTAFAFRITGPDGAVLTYTGDTDACAGVEAAAAGADLLLSEAAFTDGVDEVRGIHLTGRRAGELAVAADVRRLVLTHLQPWADPERIRRDAAAVYAGPITMAAPAAVYEVSTVS</sequence>
<dbReference type="InterPro" id="IPR036866">
    <property type="entry name" value="RibonucZ/Hydroxyglut_hydro"/>
</dbReference>
<organism evidence="2 3">
    <name type="scientific">Serinibacter arcticus</name>
    <dbReference type="NCBI Taxonomy" id="1655435"/>
    <lineage>
        <taxon>Bacteria</taxon>
        <taxon>Bacillati</taxon>
        <taxon>Actinomycetota</taxon>
        <taxon>Actinomycetes</taxon>
        <taxon>Micrococcales</taxon>
        <taxon>Beutenbergiaceae</taxon>
        <taxon>Serinibacter</taxon>
    </lineage>
</organism>
<dbReference type="PANTHER" id="PTHR46018:SF4">
    <property type="entry name" value="METALLO-HYDROLASE YHFI-RELATED"/>
    <property type="match status" value="1"/>
</dbReference>
<feature type="domain" description="Metallo-beta-lactamase" evidence="1">
    <location>
        <begin position="14"/>
        <end position="208"/>
    </location>
</feature>
<comment type="caution">
    <text evidence="2">The sequence shown here is derived from an EMBL/GenBank/DDBJ whole genome shotgun (WGS) entry which is preliminary data.</text>
</comment>
<reference evidence="2 3" key="1">
    <citation type="submission" date="2018-11" db="EMBL/GenBank/DDBJ databases">
        <title>Complete genome sequencing of the Actinobacteria Serinibacter sp. K3-2.</title>
        <authorList>
            <person name="Rakitin A.L."/>
            <person name="Beletsky A.V."/>
            <person name="Mardanov A.V."/>
            <person name="Ravin N.V."/>
            <person name="Gromova A.S."/>
            <person name="Filippova S.N."/>
            <person name="Gal'Chenko V.F."/>
        </authorList>
    </citation>
    <scope>NUCLEOTIDE SEQUENCE [LARGE SCALE GENOMIC DNA]</scope>
    <source>
        <strain evidence="2 3">K3-2</strain>
    </source>
</reference>
<dbReference type="SUPFAM" id="SSF56281">
    <property type="entry name" value="Metallo-hydrolase/oxidoreductase"/>
    <property type="match status" value="1"/>
</dbReference>
<evidence type="ECO:0000313" key="2">
    <source>
        <dbReference type="EMBL" id="TGO06061.1"/>
    </source>
</evidence>
<name>A0A4Z1E9E5_9MICO</name>
<dbReference type="EMBL" id="RHPJ01000001">
    <property type="protein sequence ID" value="TGO06061.1"/>
    <property type="molecule type" value="Genomic_DNA"/>
</dbReference>
<dbReference type="SMART" id="SM00849">
    <property type="entry name" value="Lactamase_B"/>
    <property type="match status" value="1"/>
</dbReference>
<dbReference type="Pfam" id="PF12706">
    <property type="entry name" value="Lactamase_B_2"/>
    <property type="match status" value="1"/>
</dbReference>
<evidence type="ECO:0000259" key="1">
    <source>
        <dbReference type="SMART" id="SM00849"/>
    </source>
</evidence>
<dbReference type="AlphaFoldDB" id="A0A4Z1E9E5"/>
<keyword evidence="3" id="KW-1185">Reference proteome</keyword>
<dbReference type="GO" id="GO:0042781">
    <property type="term" value="F:3'-tRNA processing endoribonuclease activity"/>
    <property type="evidence" value="ECO:0007669"/>
    <property type="project" value="TreeGrafter"/>
</dbReference>
<evidence type="ECO:0000313" key="3">
    <source>
        <dbReference type="Proteomes" id="UP000297318"/>
    </source>
</evidence>
<dbReference type="PANTHER" id="PTHR46018">
    <property type="entry name" value="ZINC PHOSPHODIESTERASE ELAC PROTEIN 1"/>
    <property type="match status" value="1"/>
</dbReference>
<dbReference type="Gene3D" id="3.60.15.10">
    <property type="entry name" value="Ribonuclease Z/Hydroxyacylglutathione hydrolase-like"/>
    <property type="match status" value="1"/>
</dbReference>
<gene>
    <name evidence="2" type="ORF">SERN_0253</name>
</gene>
<protein>
    <submittedName>
        <fullName evidence="2">Ribonuclease Z</fullName>
    </submittedName>
</protein>
<dbReference type="CDD" id="cd07716">
    <property type="entry name" value="RNaseZ_short-form-like_MBL-fold"/>
    <property type="match status" value="1"/>
</dbReference>
<proteinExistence type="predicted"/>